<accession>A0A175YEH6</accession>
<comment type="caution">
    <text evidence="3">The sequence shown here is derived from an EMBL/GenBank/DDBJ whole genome shotgun (WGS) entry which is preliminary data.</text>
</comment>
<dbReference type="SUPFAM" id="SSF46565">
    <property type="entry name" value="Chaperone J-domain"/>
    <property type="match status" value="1"/>
</dbReference>
<feature type="region of interest" description="Disordered" evidence="1">
    <location>
        <begin position="129"/>
        <end position="549"/>
    </location>
</feature>
<reference evidence="3" key="1">
    <citation type="journal article" date="2016" name="Nat. Genet.">
        <title>A high-quality carrot genome assembly provides new insights into carotenoid accumulation and asterid genome evolution.</title>
        <authorList>
            <person name="Iorizzo M."/>
            <person name="Ellison S."/>
            <person name="Senalik D."/>
            <person name="Zeng P."/>
            <person name="Satapoomin P."/>
            <person name="Huang J."/>
            <person name="Bowman M."/>
            <person name="Iovene M."/>
            <person name="Sanseverino W."/>
            <person name="Cavagnaro P."/>
            <person name="Yildiz M."/>
            <person name="Macko-Podgorni A."/>
            <person name="Moranska E."/>
            <person name="Grzebelus E."/>
            <person name="Grzebelus D."/>
            <person name="Ashrafi H."/>
            <person name="Zheng Z."/>
            <person name="Cheng S."/>
            <person name="Spooner D."/>
            <person name="Van Deynze A."/>
            <person name="Simon P."/>
        </authorList>
    </citation>
    <scope>NUCLEOTIDE SEQUENCE [LARGE SCALE GENOMIC DNA]</scope>
    <source>
        <tissue evidence="3">Leaf</tissue>
    </source>
</reference>
<feature type="compositionally biased region" description="Pro residues" evidence="1">
    <location>
        <begin position="487"/>
        <end position="513"/>
    </location>
</feature>
<organism evidence="3">
    <name type="scientific">Daucus carota subsp. sativus</name>
    <name type="common">Carrot</name>
    <dbReference type="NCBI Taxonomy" id="79200"/>
    <lineage>
        <taxon>Eukaryota</taxon>
        <taxon>Viridiplantae</taxon>
        <taxon>Streptophyta</taxon>
        <taxon>Embryophyta</taxon>
        <taxon>Tracheophyta</taxon>
        <taxon>Spermatophyta</taxon>
        <taxon>Magnoliopsida</taxon>
        <taxon>eudicotyledons</taxon>
        <taxon>Gunneridae</taxon>
        <taxon>Pentapetalae</taxon>
        <taxon>asterids</taxon>
        <taxon>campanulids</taxon>
        <taxon>Apiales</taxon>
        <taxon>Apiaceae</taxon>
        <taxon>Apioideae</taxon>
        <taxon>Scandiceae</taxon>
        <taxon>Daucinae</taxon>
        <taxon>Daucus</taxon>
        <taxon>Daucus sect. Daucus</taxon>
    </lineage>
</organism>
<feature type="compositionally biased region" description="Basic residues" evidence="1">
    <location>
        <begin position="647"/>
        <end position="657"/>
    </location>
</feature>
<feature type="compositionally biased region" description="Pro residues" evidence="1">
    <location>
        <begin position="377"/>
        <end position="403"/>
    </location>
</feature>
<dbReference type="SMART" id="SM00271">
    <property type="entry name" value="DnaJ"/>
    <property type="match status" value="1"/>
</dbReference>
<protein>
    <recommendedName>
        <fullName evidence="2">J domain-containing protein</fullName>
    </recommendedName>
</protein>
<dbReference type="PANTHER" id="PTHR45496:SF19">
    <property type="entry name" value="J DOMAIN-CONTAINING PROTEIN"/>
    <property type="match status" value="1"/>
</dbReference>
<dbReference type="CDD" id="cd15489">
    <property type="entry name" value="PHD_SF"/>
    <property type="match status" value="1"/>
</dbReference>
<dbReference type="InterPro" id="IPR053052">
    <property type="entry name" value="Imprinting_Balance_Reg"/>
</dbReference>
<dbReference type="OMA" id="WHQSQPQ"/>
<dbReference type="InterPro" id="IPR001623">
    <property type="entry name" value="DnaJ_domain"/>
</dbReference>
<feature type="compositionally biased region" description="Pro residues" evidence="1">
    <location>
        <begin position="145"/>
        <end position="156"/>
    </location>
</feature>
<feature type="region of interest" description="Disordered" evidence="1">
    <location>
        <begin position="643"/>
        <end position="809"/>
    </location>
</feature>
<dbReference type="CDD" id="cd06257">
    <property type="entry name" value="DnaJ"/>
    <property type="match status" value="1"/>
</dbReference>
<dbReference type="PANTHER" id="PTHR45496">
    <property type="entry name" value="CHAPERONE DNAJ-DOMAIN SUPERFAMILY PROTEIN"/>
    <property type="match status" value="1"/>
</dbReference>
<feature type="compositionally biased region" description="Polar residues" evidence="1">
    <location>
        <begin position="470"/>
        <end position="479"/>
    </location>
</feature>
<dbReference type="Gene3D" id="1.10.287.110">
    <property type="entry name" value="DnaJ domain"/>
    <property type="match status" value="1"/>
</dbReference>
<dbReference type="EMBL" id="LNRQ01000009">
    <property type="protein sequence ID" value="KZM82046.1"/>
    <property type="molecule type" value="Genomic_DNA"/>
</dbReference>
<feature type="compositionally biased region" description="Polar residues" evidence="1">
    <location>
        <begin position="215"/>
        <end position="228"/>
    </location>
</feature>
<evidence type="ECO:0000259" key="2">
    <source>
        <dbReference type="PROSITE" id="PS50076"/>
    </source>
</evidence>
<feature type="compositionally biased region" description="Low complexity" evidence="1">
    <location>
        <begin position="404"/>
        <end position="417"/>
    </location>
</feature>
<feature type="compositionally biased region" description="Basic residues" evidence="1">
    <location>
        <begin position="687"/>
        <end position="697"/>
    </location>
</feature>
<sequence>MQPFNFNAGNEALRCLSIAENLLSSRDFAQCKLYATRARESDPRMEQSEQMIAIADTLMAAETRLSNQQIDWYGVLRVESNCGDLELMSSQYRRLCVLLNPSRNRFPFAENAYRLVNEAWMVLSNPSRKFEFDSSTPPAQARVEPPQPQAQPPTQPLPWHHSQPQQQSVRPLPQKPLRQATPSPQQASRQATPPPQSHQRQTQLLLPKSPPPRQQPLSDTQLYQQPEAQQPLPWHQSQPQQPLARAEPELQEALHQPTPPQKPWHQSQPQQPLARAEPELQEALHQPTPPQKPWHQSQPQQPLARAEPELQEALHQPTPPQKPWHQSQPQQPLARAEPELQKALHQPTPPQKPWHQSQPQQPLARAEPELQKALHQPMPPQKPLHQPTPPPKPLHQPTPPPKPFLQVTPPQQNTLRQPTPPPEIPLRQPTPPPQNPLRQPTPPPKLPVTHLSVPKLEHQPQEQQPIPWHQSKQQASAIHQFQQPLSRSPPPPQQQPPIPRPEPALPKAQPPPQSTLKTVDCGENGKFQVGQQGTHLSGEKSGTNDGNPHIDESSFWTGCPYCYNMYEYPGRYAEFTLRCQNCKRAFHAAKVSTPPGAAEGKEAYFCSWALFPLGVSSAYMDQCKAAASTWTPISNMFVVPQEENHCHGGKRKNKRPKGPWIYIDDDQDNVQDEPFKEDSDDEDWHITKKKKKAKSPKGKSSTSKNVTQSKVDKSKKVKGSKIGNLQPVHAAQEGEGFGVPNMEVPSMPVGDPGKKASSVITRNRPGVVSKEMGKLDLNVEFSNEVEEPAKGTNRGSTAEQGAEDNAEGTAFFDGLDEFLNSLPILSVDGDDKVKAG</sequence>
<dbReference type="AlphaFoldDB" id="A0A175YEH6"/>
<feature type="domain" description="J" evidence="2">
    <location>
        <begin position="71"/>
        <end position="136"/>
    </location>
</feature>
<name>A0A175YEH6_DAUCS</name>
<dbReference type="PROSITE" id="PS50076">
    <property type="entry name" value="DNAJ_2"/>
    <property type="match status" value="1"/>
</dbReference>
<dbReference type="Gramene" id="KZM82046">
    <property type="protein sequence ID" value="KZM82046"/>
    <property type="gene ID" value="DCAR_029659"/>
</dbReference>
<feature type="compositionally biased region" description="Pro residues" evidence="1">
    <location>
        <begin position="418"/>
        <end position="446"/>
    </location>
</feature>
<feature type="compositionally biased region" description="Polar residues" evidence="1">
    <location>
        <begin position="529"/>
        <end position="546"/>
    </location>
</feature>
<proteinExistence type="predicted"/>
<evidence type="ECO:0000313" key="3">
    <source>
        <dbReference type="EMBL" id="KZM82046.1"/>
    </source>
</evidence>
<dbReference type="Pfam" id="PF00226">
    <property type="entry name" value="DnaJ"/>
    <property type="match status" value="1"/>
</dbReference>
<dbReference type="STRING" id="79200.A0A175YEH6"/>
<feature type="compositionally biased region" description="Polar residues" evidence="1">
    <location>
        <begin position="180"/>
        <end position="204"/>
    </location>
</feature>
<evidence type="ECO:0000256" key="1">
    <source>
        <dbReference type="SAM" id="MobiDB-lite"/>
    </source>
</evidence>
<dbReference type="InterPro" id="IPR036869">
    <property type="entry name" value="J_dom_sf"/>
</dbReference>
<gene>
    <name evidence="3" type="ORF">DCAR_029659</name>
</gene>